<name>A0A2I0A5E8_9ASPA</name>
<comment type="similarity">
    <text evidence="5">Belongs to the MIP/aquaporin (TC 1.A.8) family.</text>
</comment>
<dbReference type="GO" id="GO:0016020">
    <property type="term" value="C:membrane"/>
    <property type="evidence" value="ECO:0007669"/>
    <property type="project" value="UniProtKB-SubCell"/>
</dbReference>
<dbReference type="SUPFAM" id="SSF81338">
    <property type="entry name" value="Aquaporin-like"/>
    <property type="match status" value="1"/>
</dbReference>
<organism evidence="7 8">
    <name type="scientific">Apostasia shenzhenica</name>
    <dbReference type="NCBI Taxonomy" id="1088818"/>
    <lineage>
        <taxon>Eukaryota</taxon>
        <taxon>Viridiplantae</taxon>
        <taxon>Streptophyta</taxon>
        <taxon>Embryophyta</taxon>
        <taxon>Tracheophyta</taxon>
        <taxon>Spermatophyta</taxon>
        <taxon>Magnoliopsida</taxon>
        <taxon>Liliopsida</taxon>
        <taxon>Asparagales</taxon>
        <taxon>Orchidaceae</taxon>
        <taxon>Apostasioideae</taxon>
        <taxon>Apostasia</taxon>
    </lineage>
</organism>
<dbReference type="PRINTS" id="PR00783">
    <property type="entry name" value="MINTRINSICP"/>
</dbReference>
<feature type="transmembrane region" description="Helical" evidence="6">
    <location>
        <begin position="173"/>
        <end position="196"/>
    </location>
</feature>
<feature type="transmembrane region" description="Helical" evidence="6">
    <location>
        <begin position="57"/>
        <end position="75"/>
    </location>
</feature>
<evidence type="ECO:0000256" key="1">
    <source>
        <dbReference type="ARBA" id="ARBA00004141"/>
    </source>
</evidence>
<dbReference type="EMBL" id="KZ452018">
    <property type="protein sequence ID" value="PKA50763.1"/>
    <property type="molecule type" value="Genomic_DNA"/>
</dbReference>
<proteinExistence type="inferred from homology"/>
<protein>
    <submittedName>
        <fullName evidence="7">Aquaporin NIP1-2</fullName>
    </submittedName>
</protein>
<keyword evidence="3 6" id="KW-1133">Transmembrane helix</keyword>
<dbReference type="GO" id="GO:0015267">
    <property type="term" value="F:channel activity"/>
    <property type="evidence" value="ECO:0007669"/>
    <property type="project" value="InterPro"/>
</dbReference>
<dbReference type="Pfam" id="PF00230">
    <property type="entry name" value="MIP"/>
    <property type="match status" value="1"/>
</dbReference>
<evidence type="ECO:0000256" key="6">
    <source>
        <dbReference type="SAM" id="Phobius"/>
    </source>
</evidence>
<comment type="subcellular location">
    <subcellularLocation>
        <location evidence="1">Membrane</location>
        <topology evidence="1">Multi-pass membrane protein</topology>
    </subcellularLocation>
</comment>
<reference evidence="7 8" key="1">
    <citation type="journal article" date="2017" name="Nature">
        <title>The Apostasia genome and the evolution of orchids.</title>
        <authorList>
            <person name="Zhang G.Q."/>
            <person name="Liu K.W."/>
            <person name="Li Z."/>
            <person name="Lohaus R."/>
            <person name="Hsiao Y.Y."/>
            <person name="Niu S.C."/>
            <person name="Wang J.Y."/>
            <person name="Lin Y.C."/>
            <person name="Xu Q."/>
            <person name="Chen L.J."/>
            <person name="Yoshida K."/>
            <person name="Fujiwara S."/>
            <person name="Wang Z.W."/>
            <person name="Zhang Y.Q."/>
            <person name="Mitsuda N."/>
            <person name="Wang M."/>
            <person name="Liu G.H."/>
            <person name="Pecoraro L."/>
            <person name="Huang H.X."/>
            <person name="Xiao X.J."/>
            <person name="Lin M."/>
            <person name="Wu X.Y."/>
            <person name="Wu W.L."/>
            <person name="Chen Y.Y."/>
            <person name="Chang S.B."/>
            <person name="Sakamoto S."/>
            <person name="Ohme-Takagi M."/>
            <person name="Yagi M."/>
            <person name="Zeng S.J."/>
            <person name="Shen C.Y."/>
            <person name="Yeh C.M."/>
            <person name="Luo Y.B."/>
            <person name="Tsai W.C."/>
            <person name="Van de Peer Y."/>
            <person name="Liu Z.J."/>
        </authorList>
    </citation>
    <scope>NUCLEOTIDE SEQUENCE [LARGE SCALE GENOMIC DNA]</scope>
    <source>
        <strain evidence="8">cv. Shenzhen</strain>
        <tissue evidence="7">Stem</tissue>
    </source>
</reference>
<dbReference type="Proteomes" id="UP000236161">
    <property type="component" value="Unassembled WGS sequence"/>
</dbReference>
<keyword evidence="5" id="KW-0813">Transport</keyword>
<dbReference type="AlphaFoldDB" id="A0A2I0A5E8"/>
<feature type="transmembrane region" description="Helical" evidence="6">
    <location>
        <begin position="105"/>
        <end position="123"/>
    </location>
</feature>
<dbReference type="PANTHER" id="PTHR45724:SF21">
    <property type="entry name" value="MAJOR INTRINSIC PROTEIN"/>
    <property type="match status" value="1"/>
</dbReference>
<sequence length="269" mass="28301">MAADHDQEFSASADQHHKINSYLITSQKLLSELLSAFLLVFIGCGSEFAAQRVDINLVGVALAWSVALTTIIYTLGHVSSHVNPIVTVALAAVGQFPWKQVPGYVTAHVLGSTFACLLLRLLFNGERMTVMLSLPVGEPPASNLNVMAWEAIVAFILMLSISGSLADPRASKGFGGIAIGGALFAGVIVAGTKSGGSMNPAKSLAAAIVVGKFEKLWIYIISPIVGAVLASSFYAFLQLPANKTMIMRKDKSPRGGACSANTEHSLEIA</sequence>
<accession>A0A2I0A5E8</accession>
<dbReference type="InterPro" id="IPR000425">
    <property type="entry name" value="MIP"/>
</dbReference>
<evidence type="ECO:0000256" key="5">
    <source>
        <dbReference type="RuleBase" id="RU000477"/>
    </source>
</evidence>
<dbReference type="InterPro" id="IPR023271">
    <property type="entry name" value="Aquaporin-like"/>
</dbReference>
<feature type="transmembrane region" description="Helical" evidence="6">
    <location>
        <begin position="216"/>
        <end position="237"/>
    </location>
</feature>
<dbReference type="InterPro" id="IPR034294">
    <property type="entry name" value="Aquaporin_transptr"/>
</dbReference>
<evidence type="ECO:0000256" key="4">
    <source>
        <dbReference type="ARBA" id="ARBA00023136"/>
    </source>
</evidence>
<evidence type="ECO:0000256" key="3">
    <source>
        <dbReference type="ARBA" id="ARBA00022989"/>
    </source>
</evidence>
<dbReference type="Gene3D" id="1.20.1080.10">
    <property type="entry name" value="Glycerol uptake facilitator protein"/>
    <property type="match status" value="1"/>
</dbReference>
<gene>
    <name evidence="7" type="primary">NIP1-2</name>
    <name evidence="7" type="ORF">AXF42_Ash017642</name>
</gene>
<evidence type="ECO:0000256" key="2">
    <source>
        <dbReference type="ARBA" id="ARBA00022692"/>
    </source>
</evidence>
<dbReference type="PANTHER" id="PTHR45724">
    <property type="entry name" value="AQUAPORIN NIP2-1"/>
    <property type="match status" value="1"/>
</dbReference>
<keyword evidence="2 5" id="KW-0812">Transmembrane</keyword>
<keyword evidence="8" id="KW-1185">Reference proteome</keyword>
<evidence type="ECO:0000313" key="8">
    <source>
        <dbReference type="Proteomes" id="UP000236161"/>
    </source>
</evidence>
<evidence type="ECO:0000313" key="7">
    <source>
        <dbReference type="EMBL" id="PKA50763.1"/>
    </source>
</evidence>
<dbReference type="STRING" id="1088818.A0A2I0A5E8"/>
<dbReference type="OrthoDB" id="3222at2759"/>
<feature type="transmembrane region" description="Helical" evidence="6">
    <location>
        <begin position="143"/>
        <end position="161"/>
    </location>
</feature>
<keyword evidence="4 6" id="KW-0472">Membrane</keyword>